<evidence type="ECO:0000313" key="1">
    <source>
        <dbReference type="EMBL" id="KAI0516311.1"/>
    </source>
</evidence>
<name>A0A8T3BM72_DENNO</name>
<evidence type="ECO:0000313" key="2">
    <source>
        <dbReference type="Proteomes" id="UP000829196"/>
    </source>
</evidence>
<reference evidence="1" key="1">
    <citation type="journal article" date="2022" name="Front. Genet.">
        <title>Chromosome-Scale Assembly of the Dendrobium nobile Genome Provides Insights Into the Molecular Mechanism of the Biosynthesis of the Medicinal Active Ingredient of Dendrobium.</title>
        <authorList>
            <person name="Xu Q."/>
            <person name="Niu S.-C."/>
            <person name="Li K.-L."/>
            <person name="Zheng P.-J."/>
            <person name="Zhang X.-J."/>
            <person name="Jia Y."/>
            <person name="Liu Y."/>
            <person name="Niu Y.-X."/>
            <person name="Yu L.-H."/>
            <person name="Chen D.-F."/>
            <person name="Zhang G.-Q."/>
        </authorList>
    </citation>
    <scope>NUCLEOTIDE SEQUENCE</scope>
    <source>
        <tissue evidence="1">Leaf</tissue>
    </source>
</reference>
<keyword evidence="2" id="KW-1185">Reference proteome</keyword>
<comment type="caution">
    <text evidence="1">The sequence shown here is derived from an EMBL/GenBank/DDBJ whole genome shotgun (WGS) entry which is preliminary data.</text>
</comment>
<accession>A0A8T3BM72</accession>
<proteinExistence type="predicted"/>
<organism evidence="1 2">
    <name type="scientific">Dendrobium nobile</name>
    <name type="common">Orchid</name>
    <dbReference type="NCBI Taxonomy" id="94219"/>
    <lineage>
        <taxon>Eukaryota</taxon>
        <taxon>Viridiplantae</taxon>
        <taxon>Streptophyta</taxon>
        <taxon>Embryophyta</taxon>
        <taxon>Tracheophyta</taxon>
        <taxon>Spermatophyta</taxon>
        <taxon>Magnoliopsida</taxon>
        <taxon>Liliopsida</taxon>
        <taxon>Asparagales</taxon>
        <taxon>Orchidaceae</taxon>
        <taxon>Epidendroideae</taxon>
        <taxon>Malaxideae</taxon>
        <taxon>Dendrobiinae</taxon>
        <taxon>Dendrobium</taxon>
    </lineage>
</organism>
<dbReference type="EMBL" id="JAGYWB010000007">
    <property type="protein sequence ID" value="KAI0516311.1"/>
    <property type="molecule type" value="Genomic_DNA"/>
</dbReference>
<gene>
    <name evidence="1" type="ORF">KFK09_008983</name>
</gene>
<dbReference type="AlphaFoldDB" id="A0A8T3BM72"/>
<dbReference type="Proteomes" id="UP000829196">
    <property type="component" value="Unassembled WGS sequence"/>
</dbReference>
<protein>
    <submittedName>
        <fullName evidence="1">Uncharacterized protein</fullName>
    </submittedName>
</protein>
<sequence>MQYRIFFFLGIMTVKLEKKNDVIKFPKLFRNSLNLLTTNHYCHSYFSPPRLLDTNSTHSKKHLFLPLLTTFFSLLTMLFSPDSSTCRSFFLLISLLYAPVDLYLNASDLEGCLASFFYQNPWPDDSPEEEWHQVSID</sequence>